<proteinExistence type="predicted"/>
<dbReference type="RefSeq" id="XP_019038647.1">
    <property type="nucleotide sequence ID" value="XM_019185821.1"/>
</dbReference>
<gene>
    <name evidence="2" type="ORF">WICANDRAFT_84998</name>
</gene>
<dbReference type="GeneID" id="30203067"/>
<dbReference type="PANTHER" id="PTHR47551:SF1">
    <property type="entry name" value="TUBULIN--TYROSINE LIGASE PBY1-RELATED"/>
    <property type="match status" value="1"/>
</dbReference>
<dbReference type="SUPFAM" id="SSF64167">
    <property type="entry name" value="SurE-like"/>
    <property type="match status" value="1"/>
</dbReference>
<dbReference type="GO" id="GO:0000932">
    <property type="term" value="C:P-body"/>
    <property type="evidence" value="ECO:0007669"/>
    <property type="project" value="EnsemblFungi"/>
</dbReference>
<dbReference type="Gene3D" id="3.30.470.20">
    <property type="entry name" value="ATP-grasp fold, B domain"/>
    <property type="match status" value="1"/>
</dbReference>
<dbReference type="InterPro" id="IPR002828">
    <property type="entry name" value="SurE-like_Pase/nucleotidase"/>
</dbReference>
<keyword evidence="3" id="KW-1185">Reference proteome</keyword>
<dbReference type="AlphaFoldDB" id="A0A1E3P2G1"/>
<dbReference type="Pfam" id="PF03133">
    <property type="entry name" value="TTL"/>
    <property type="match status" value="1"/>
</dbReference>
<organism evidence="2 3">
    <name type="scientific">Wickerhamomyces anomalus (strain ATCC 58044 / CBS 1984 / NCYC 433 / NRRL Y-366-8)</name>
    <name type="common">Yeast</name>
    <name type="synonym">Hansenula anomala</name>
    <dbReference type="NCBI Taxonomy" id="683960"/>
    <lineage>
        <taxon>Eukaryota</taxon>
        <taxon>Fungi</taxon>
        <taxon>Dikarya</taxon>
        <taxon>Ascomycota</taxon>
        <taxon>Saccharomycotina</taxon>
        <taxon>Saccharomycetes</taxon>
        <taxon>Phaffomycetales</taxon>
        <taxon>Wickerhamomycetaceae</taxon>
        <taxon>Wickerhamomyces</taxon>
    </lineage>
</organism>
<reference evidence="2 3" key="1">
    <citation type="journal article" date="2016" name="Proc. Natl. Acad. Sci. U.S.A.">
        <title>Comparative genomics of biotechnologically important yeasts.</title>
        <authorList>
            <person name="Riley R."/>
            <person name="Haridas S."/>
            <person name="Wolfe K.H."/>
            <person name="Lopes M.R."/>
            <person name="Hittinger C.T."/>
            <person name="Goeker M."/>
            <person name="Salamov A.A."/>
            <person name="Wisecaver J.H."/>
            <person name="Long T.M."/>
            <person name="Calvey C.H."/>
            <person name="Aerts A.L."/>
            <person name="Barry K.W."/>
            <person name="Choi C."/>
            <person name="Clum A."/>
            <person name="Coughlan A.Y."/>
            <person name="Deshpande S."/>
            <person name="Douglass A.P."/>
            <person name="Hanson S.J."/>
            <person name="Klenk H.-P."/>
            <person name="LaButti K.M."/>
            <person name="Lapidus A."/>
            <person name="Lindquist E.A."/>
            <person name="Lipzen A.M."/>
            <person name="Meier-Kolthoff J.P."/>
            <person name="Ohm R.A."/>
            <person name="Otillar R.P."/>
            <person name="Pangilinan J.L."/>
            <person name="Peng Y."/>
            <person name="Rokas A."/>
            <person name="Rosa C.A."/>
            <person name="Scheuner C."/>
            <person name="Sibirny A.A."/>
            <person name="Slot J.C."/>
            <person name="Stielow J.B."/>
            <person name="Sun H."/>
            <person name="Kurtzman C.P."/>
            <person name="Blackwell M."/>
            <person name="Grigoriev I.V."/>
            <person name="Jeffries T.W."/>
        </authorList>
    </citation>
    <scope>NUCLEOTIDE SEQUENCE [LARGE SCALE GENOMIC DNA]</scope>
    <source>
        <strain evidence="3">ATCC 58044 / CBS 1984 / NCYC 433 / NRRL Y-366-8</strain>
    </source>
</reference>
<dbReference type="InterPro" id="IPR036523">
    <property type="entry name" value="SurE-like_sf"/>
</dbReference>
<dbReference type="NCBIfam" id="TIGR00087">
    <property type="entry name" value="surE"/>
    <property type="match status" value="1"/>
</dbReference>
<dbReference type="STRING" id="683960.A0A1E3P2G1"/>
<dbReference type="Pfam" id="PF01975">
    <property type="entry name" value="SurE"/>
    <property type="match status" value="1"/>
</dbReference>
<dbReference type="Proteomes" id="UP000094112">
    <property type="component" value="Unassembled WGS sequence"/>
</dbReference>
<dbReference type="OrthoDB" id="202825at2759"/>
<accession>A0A1E3P2G1</accession>
<dbReference type="EMBL" id="KV454211">
    <property type="protein sequence ID" value="ODQ59440.1"/>
    <property type="molecule type" value="Genomic_DNA"/>
</dbReference>
<dbReference type="PANTHER" id="PTHR47551">
    <property type="entry name" value="TUBULIN--TYROSINE LIGASE PBY1-RELATED"/>
    <property type="match status" value="1"/>
</dbReference>
<sequence>MHVLLTNDDGPLNDQTSPYVKYLVDAIEKYTDWDLSIVLPNTQRSWIGKAHFAGKDLTASFIYPTNEGNIYQGPFPTPNKELTKNSKEWALLDGTPASCADIGIHHLYQEKGPVDLVISGPNFGRNSTALYITSSGTVGAAMEAALTGVKSIGISYAFESRTTDPIITAEAAKISVELIKHLYENWSKDADLYSINIPLIKSLKLGETKIQYVPILPNQWGSIFSKEEQQPPSNQIQFSWSPNFHTVHESVVASEAKGEVNDGVILLNGGISVTPLKAIFKDVPLTGEINLKVGFANISIDKNSYIYPALVQAVSKHLPNIRIVDNNDHSGKVFQCGEYEELDFDKIHDEDSYFINSYIYRKALIRKHYLAHTIHSYVVKNPDSILKKAFPDTFNLEVDYAEFLEDSLDEAYELRTEIENGDKTWILKPSMSDRGQGIRIFQTVEQLQAIFDSFEEDETDEEGEIAQEENHGVITSQLRHFVVQEYLDDPLLLPAYQNKKFHIRTYVVSNGSIEVFVYKKMLTLFALSTYSKPQENDQGEIELYGHLTNTCLQGEKALENNSVVEFWELVGLTKAEKEHIFKQLVETVGEVFKAAVNVDKMNFQPLNNAFEIFGLDFIVDSELNVTLLEINSYPDFKQTGDDLKPLIYDLFDSVIQTCVKPFFDGSKTKESNQLLIKAFEENTNGNW</sequence>
<name>A0A1E3P2G1_WICAA</name>
<dbReference type="PROSITE" id="PS51221">
    <property type="entry name" value="TTL"/>
    <property type="match status" value="1"/>
</dbReference>
<dbReference type="SUPFAM" id="SSF56059">
    <property type="entry name" value="Glutathione synthetase ATP-binding domain-like"/>
    <property type="match status" value="1"/>
</dbReference>
<evidence type="ECO:0000259" key="1">
    <source>
        <dbReference type="Pfam" id="PF01975"/>
    </source>
</evidence>
<evidence type="ECO:0000313" key="2">
    <source>
        <dbReference type="EMBL" id="ODQ59440.1"/>
    </source>
</evidence>
<dbReference type="Gene3D" id="3.40.1210.10">
    <property type="entry name" value="Survival protein SurE-like phosphatase/nucleotidase"/>
    <property type="match status" value="1"/>
</dbReference>
<evidence type="ECO:0000313" key="3">
    <source>
        <dbReference type="Proteomes" id="UP000094112"/>
    </source>
</evidence>
<dbReference type="InterPro" id="IPR004344">
    <property type="entry name" value="TTL/TTLL_fam"/>
</dbReference>
<feature type="domain" description="Survival protein SurE-like phosphatase/nucleotidase" evidence="1">
    <location>
        <begin position="3"/>
        <end position="206"/>
    </location>
</feature>
<dbReference type="GO" id="GO:0016787">
    <property type="term" value="F:hydrolase activity"/>
    <property type="evidence" value="ECO:0007669"/>
    <property type="project" value="InterPro"/>
</dbReference>
<dbReference type="InterPro" id="IPR027746">
    <property type="entry name" value="TTL"/>
</dbReference>
<protein>
    <recommendedName>
        <fullName evidence="1">Survival protein SurE-like phosphatase/nucleotidase domain-containing protein</fullName>
    </recommendedName>
</protein>